<evidence type="ECO:0000256" key="7">
    <source>
        <dbReference type="ARBA" id="ARBA00023306"/>
    </source>
</evidence>
<keyword evidence="4 8" id="KW-0812">Transmembrane</keyword>
<gene>
    <name evidence="8 12" type="primary">zipA</name>
    <name evidence="12" type="ORF">D1Z90_07010</name>
</gene>
<dbReference type="GO" id="GO:0000917">
    <property type="term" value="P:division septum assembly"/>
    <property type="evidence" value="ECO:0007669"/>
    <property type="project" value="TreeGrafter"/>
</dbReference>
<feature type="compositionally biased region" description="Low complexity" evidence="10">
    <location>
        <begin position="97"/>
        <end position="110"/>
    </location>
</feature>
<feature type="region of interest" description="Disordered" evidence="10">
    <location>
        <begin position="193"/>
        <end position="236"/>
    </location>
</feature>
<dbReference type="InterPro" id="IPR011919">
    <property type="entry name" value="Cell_div_ZipA"/>
</dbReference>
<dbReference type="NCBIfam" id="TIGR02205">
    <property type="entry name" value="septum_zipA"/>
    <property type="match status" value="1"/>
</dbReference>
<feature type="region of interest" description="Disordered" evidence="10">
    <location>
        <begin position="35"/>
        <end position="57"/>
    </location>
</feature>
<keyword evidence="6 8" id="KW-0472">Membrane</keyword>
<feature type="region of interest" description="Disordered" evidence="10">
    <location>
        <begin position="88"/>
        <end position="110"/>
    </location>
</feature>
<dbReference type="PANTHER" id="PTHR38685:SF1">
    <property type="entry name" value="CELL DIVISION PROTEIN ZIPA"/>
    <property type="match status" value="1"/>
</dbReference>
<evidence type="ECO:0000313" key="12">
    <source>
        <dbReference type="EMBL" id="RJG49108.1"/>
    </source>
</evidence>
<evidence type="ECO:0000256" key="6">
    <source>
        <dbReference type="ARBA" id="ARBA00023136"/>
    </source>
</evidence>
<keyword evidence="1 8" id="KW-1003">Cell membrane</keyword>
<keyword evidence="2 8" id="KW-0997">Cell inner membrane</keyword>
<evidence type="ECO:0000259" key="11">
    <source>
        <dbReference type="SMART" id="SM00771"/>
    </source>
</evidence>
<name>A0A418YGX1_9GAMM</name>
<keyword evidence="7 8" id="KW-0131">Cell cycle</keyword>
<evidence type="ECO:0000256" key="2">
    <source>
        <dbReference type="ARBA" id="ARBA00022519"/>
    </source>
</evidence>
<dbReference type="GO" id="GO:0032153">
    <property type="term" value="C:cell division site"/>
    <property type="evidence" value="ECO:0007669"/>
    <property type="project" value="UniProtKB-UniRule"/>
</dbReference>
<evidence type="ECO:0000256" key="3">
    <source>
        <dbReference type="ARBA" id="ARBA00022618"/>
    </source>
</evidence>
<dbReference type="HAMAP" id="MF_00509">
    <property type="entry name" value="ZipA"/>
    <property type="match status" value="1"/>
</dbReference>
<comment type="function">
    <text evidence="8 9">Essential cell division protein that stabilizes the FtsZ protofilaments by cross-linking them and that serves as a cytoplasmic membrane anchor for the Z ring. Also required for the recruitment to the septal ring of downstream cell division proteins.</text>
</comment>
<evidence type="ECO:0000256" key="10">
    <source>
        <dbReference type="SAM" id="MobiDB-lite"/>
    </source>
</evidence>
<feature type="compositionally biased region" description="Basic and acidic residues" evidence="10">
    <location>
        <begin position="196"/>
        <end position="214"/>
    </location>
</feature>
<feature type="compositionally biased region" description="Basic and acidic residues" evidence="10">
    <location>
        <begin position="35"/>
        <end position="45"/>
    </location>
</feature>
<keyword evidence="3 8" id="KW-0132">Cell division</keyword>
<comment type="caution">
    <text evidence="12">The sequence shown here is derived from an EMBL/GenBank/DDBJ whole genome shotgun (WGS) entry which is preliminary data.</text>
</comment>
<organism evidence="12 13">
    <name type="scientific">Motilimonas pumila</name>
    <dbReference type="NCBI Taxonomy" id="2303987"/>
    <lineage>
        <taxon>Bacteria</taxon>
        <taxon>Pseudomonadati</taxon>
        <taxon>Pseudomonadota</taxon>
        <taxon>Gammaproteobacteria</taxon>
        <taxon>Alteromonadales</taxon>
        <taxon>Alteromonadales genera incertae sedis</taxon>
        <taxon>Motilimonas</taxon>
    </lineage>
</organism>
<comment type="similarity">
    <text evidence="8 9">Belongs to the ZipA family.</text>
</comment>
<dbReference type="RefSeq" id="WP_119910039.1">
    <property type="nucleotide sequence ID" value="NZ_QZCH01000005.1"/>
</dbReference>
<evidence type="ECO:0000256" key="8">
    <source>
        <dbReference type="HAMAP-Rule" id="MF_00509"/>
    </source>
</evidence>
<dbReference type="Pfam" id="PF04354">
    <property type="entry name" value="ZipA_C"/>
    <property type="match status" value="1"/>
</dbReference>
<dbReference type="SMART" id="SM00771">
    <property type="entry name" value="ZipA_C"/>
    <property type="match status" value="1"/>
</dbReference>
<accession>A0A418YGX1</accession>
<reference evidence="12 13" key="1">
    <citation type="submission" date="2018-09" db="EMBL/GenBank/DDBJ databases">
        <authorList>
            <person name="Wang F."/>
        </authorList>
    </citation>
    <scope>NUCLEOTIDE SEQUENCE [LARGE SCALE GENOMIC DNA]</scope>
    <source>
        <strain evidence="12 13">PLHSC7-2</strain>
    </source>
</reference>
<dbReference type="Gene3D" id="3.30.1400.10">
    <property type="entry name" value="ZipA, C-terminal FtsZ-binding domain"/>
    <property type="match status" value="1"/>
</dbReference>
<feature type="domain" description="ZipA C-terminal FtsZ-binding" evidence="11">
    <location>
        <begin position="237"/>
        <end position="367"/>
    </location>
</feature>
<comment type="subcellular location">
    <subcellularLocation>
        <location evidence="8">Cell inner membrane</location>
        <topology evidence="8">Single-pass type I membrane protein</topology>
    </subcellularLocation>
    <text evidence="8">Localizes to the Z ring in an FtsZ-dependent manner.</text>
</comment>
<dbReference type="EMBL" id="QZCH01000005">
    <property type="protein sequence ID" value="RJG49108.1"/>
    <property type="molecule type" value="Genomic_DNA"/>
</dbReference>
<evidence type="ECO:0000256" key="1">
    <source>
        <dbReference type="ARBA" id="ARBA00022475"/>
    </source>
</evidence>
<evidence type="ECO:0000313" key="13">
    <source>
        <dbReference type="Proteomes" id="UP000283255"/>
    </source>
</evidence>
<sequence length="378" mass="40751">MQDFRLVLIVVGAIAITALLIHGLWTNYKNKPKALKDKPVPRVDKDDEDSGFDADGIGEVRVISNQSDDNDPLFAKTETDIPSFSAVDEGEAKVASEPAAPTATPTPQAPVETAVESSPVTAAPNEIVPEPIPVEPEPVIEPPVRRPAFTEPVFDRAGNTIAEKPLTVDKPKEKPAPVVSEPAVDPVLEPAAEARPAVEPEAHTASEPLNDKQPDMPTETVEAAPEKPANEPASDEPQDVFVLNVMAPEGQVFDGAVLLPAMLTLGLKFGEMNIFHRHESDSGAGAVLFSLANMVKPGTFDIDNMEQFETHGISLFMAVPCAGQPSANFQLMLHAAEMLAAELNGQVLDVHRQPLTRHTVAHYKDRIQTFERKQAAFN</sequence>
<dbReference type="Proteomes" id="UP000283255">
    <property type="component" value="Unassembled WGS sequence"/>
</dbReference>
<evidence type="ECO:0000256" key="9">
    <source>
        <dbReference type="RuleBase" id="RU003612"/>
    </source>
</evidence>
<dbReference type="PANTHER" id="PTHR38685">
    <property type="entry name" value="CELL DIVISION PROTEIN ZIPA"/>
    <property type="match status" value="1"/>
</dbReference>
<proteinExistence type="inferred from homology"/>
<protein>
    <recommendedName>
        <fullName evidence="8 9">Cell division protein ZipA</fullName>
    </recommendedName>
</protein>
<dbReference type="InterPro" id="IPR036765">
    <property type="entry name" value="ZipA_FtsZ-bd_C_sf"/>
</dbReference>
<dbReference type="InterPro" id="IPR007449">
    <property type="entry name" value="ZipA_FtsZ-bd_C"/>
</dbReference>
<keyword evidence="13" id="KW-1185">Reference proteome</keyword>
<evidence type="ECO:0000256" key="4">
    <source>
        <dbReference type="ARBA" id="ARBA00022692"/>
    </source>
</evidence>
<dbReference type="GO" id="GO:0005886">
    <property type="term" value="C:plasma membrane"/>
    <property type="evidence" value="ECO:0007669"/>
    <property type="project" value="UniProtKB-SubCell"/>
</dbReference>
<evidence type="ECO:0000256" key="5">
    <source>
        <dbReference type="ARBA" id="ARBA00022989"/>
    </source>
</evidence>
<dbReference type="OrthoDB" id="7054914at2"/>
<reference evidence="12 13" key="2">
    <citation type="submission" date="2019-01" db="EMBL/GenBank/DDBJ databases">
        <title>Motilimonas pumilus sp. nov., isolated from the gut of sea cucumber (Apostichopus japonicus).</title>
        <authorList>
            <person name="Wang F.-Q."/>
            <person name="Ren L.-H."/>
            <person name="Lin Y.-W."/>
            <person name="Sun G.-H."/>
            <person name="Du Z.-J."/>
            <person name="Zhao J.-X."/>
            <person name="Liu X.-J."/>
            <person name="Liu L.-J."/>
        </authorList>
    </citation>
    <scope>NUCLEOTIDE SEQUENCE [LARGE SCALE GENOMIC DNA]</scope>
    <source>
        <strain evidence="12 13">PLHSC7-2</strain>
    </source>
</reference>
<comment type="subunit">
    <text evidence="8">Interacts with FtsZ via their C-terminal domains.</text>
</comment>
<dbReference type="GO" id="GO:0043093">
    <property type="term" value="P:FtsZ-dependent cytokinesis"/>
    <property type="evidence" value="ECO:0007669"/>
    <property type="project" value="UniProtKB-UniRule"/>
</dbReference>
<feature type="transmembrane region" description="Helical" evidence="8">
    <location>
        <begin position="6"/>
        <end position="28"/>
    </location>
</feature>
<keyword evidence="5 8" id="KW-1133">Transmembrane helix</keyword>
<dbReference type="SUPFAM" id="SSF64383">
    <property type="entry name" value="Cell-division protein ZipA, C-terminal domain"/>
    <property type="match status" value="1"/>
</dbReference>
<dbReference type="AlphaFoldDB" id="A0A418YGX1"/>